<evidence type="ECO:0000256" key="4">
    <source>
        <dbReference type="ARBA" id="ARBA00022692"/>
    </source>
</evidence>
<dbReference type="GO" id="GO:0016020">
    <property type="term" value="C:membrane"/>
    <property type="evidence" value="ECO:0007669"/>
    <property type="project" value="UniProtKB-SubCell"/>
</dbReference>
<feature type="transmembrane region" description="Helical" evidence="9">
    <location>
        <begin position="588"/>
        <end position="608"/>
    </location>
</feature>
<dbReference type="InterPro" id="IPR004813">
    <property type="entry name" value="OPT"/>
</dbReference>
<evidence type="ECO:0000313" key="11">
    <source>
        <dbReference type="Proteomes" id="UP000000707"/>
    </source>
</evidence>
<feature type="transmembrane region" description="Helical" evidence="9">
    <location>
        <begin position="230"/>
        <end position="252"/>
    </location>
</feature>
<dbReference type="EMBL" id="GL996512">
    <property type="protein sequence ID" value="EGV65653.1"/>
    <property type="molecule type" value="Genomic_DNA"/>
</dbReference>
<feature type="transmembrane region" description="Helical" evidence="9">
    <location>
        <begin position="841"/>
        <end position="863"/>
    </location>
</feature>
<accession>G3AXM8</accession>
<keyword evidence="4 9" id="KW-0812">Transmembrane</keyword>
<keyword evidence="7 9" id="KW-1133">Transmembrane helix</keyword>
<dbReference type="GeneID" id="18250138"/>
<dbReference type="NCBIfam" id="TIGR00727">
    <property type="entry name" value="ISP4_OPT"/>
    <property type="match status" value="1"/>
</dbReference>
<reference evidence="10 11" key="1">
    <citation type="journal article" date="2011" name="Proc. Natl. Acad. Sci. U.S.A.">
        <title>Comparative genomics of xylose-fermenting fungi for enhanced biofuel production.</title>
        <authorList>
            <person name="Wohlbach D.J."/>
            <person name="Kuo A."/>
            <person name="Sato T.K."/>
            <person name="Potts K.M."/>
            <person name="Salamov A.A."/>
            <person name="LaButti K.M."/>
            <person name="Sun H."/>
            <person name="Clum A."/>
            <person name="Pangilinan J.L."/>
            <person name="Lindquist E.A."/>
            <person name="Lucas S."/>
            <person name="Lapidus A."/>
            <person name="Jin M."/>
            <person name="Gunawan C."/>
            <person name="Balan V."/>
            <person name="Dale B.E."/>
            <person name="Jeffries T.W."/>
            <person name="Zinkel R."/>
            <person name="Barry K.W."/>
            <person name="Grigoriev I.V."/>
            <person name="Gasch A.P."/>
        </authorList>
    </citation>
    <scope>NUCLEOTIDE SEQUENCE [LARGE SCALE GENOMIC DNA]</scope>
    <source>
        <strain evidence="11">ATCC 10573 / BCRC 21748 / CBS 615 / JCM 9827 / NBRC 10315 / NRRL Y-1498 / VKM Y-70</strain>
    </source>
</reference>
<dbReference type="AlphaFoldDB" id="G3AXM8"/>
<evidence type="ECO:0000256" key="9">
    <source>
        <dbReference type="SAM" id="Phobius"/>
    </source>
</evidence>
<keyword evidence="6" id="KW-0653">Protein transport</keyword>
<feature type="transmembrane region" description="Helical" evidence="9">
    <location>
        <begin position="614"/>
        <end position="635"/>
    </location>
</feature>
<evidence type="ECO:0000256" key="5">
    <source>
        <dbReference type="ARBA" id="ARBA00022856"/>
    </source>
</evidence>
<feature type="transmembrane region" description="Helical" evidence="9">
    <location>
        <begin position="205"/>
        <end position="223"/>
    </location>
</feature>
<keyword evidence="5" id="KW-0571">Peptide transport</keyword>
<dbReference type="NCBIfam" id="TIGR00728">
    <property type="entry name" value="OPT_sfam"/>
    <property type="match status" value="1"/>
</dbReference>
<proteinExistence type="inferred from homology"/>
<dbReference type="GO" id="GO:0015031">
    <property type="term" value="P:protein transport"/>
    <property type="evidence" value="ECO:0007669"/>
    <property type="project" value="UniProtKB-KW"/>
</dbReference>
<protein>
    <submittedName>
        <fullName evidence="10">OPT-domain-containing protein</fullName>
    </submittedName>
</protein>
<evidence type="ECO:0000256" key="2">
    <source>
        <dbReference type="ARBA" id="ARBA00008807"/>
    </source>
</evidence>
<evidence type="ECO:0000256" key="7">
    <source>
        <dbReference type="ARBA" id="ARBA00022989"/>
    </source>
</evidence>
<dbReference type="InterPro" id="IPR004648">
    <property type="entry name" value="Oligpept_transpt"/>
</dbReference>
<dbReference type="GO" id="GO:0035673">
    <property type="term" value="F:oligopeptide transmembrane transporter activity"/>
    <property type="evidence" value="ECO:0007669"/>
    <property type="project" value="InterPro"/>
</dbReference>
<dbReference type="HOGENOM" id="CLU_004965_1_0_1"/>
<dbReference type="KEGG" id="cten:18250138"/>
<keyword evidence="8 9" id="KW-0472">Membrane</keyword>
<comment type="subcellular location">
    <subcellularLocation>
        <location evidence="1">Membrane</location>
        <topology evidence="1">Multi-pass membrane protein</topology>
    </subcellularLocation>
</comment>
<dbReference type="Pfam" id="PF03169">
    <property type="entry name" value="OPT"/>
    <property type="match status" value="1"/>
</dbReference>
<evidence type="ECO:0000256" key="1">
    <source>
        <dbReference type="ARBA" id="ARBA00004141"/>
    </source>
</evidence>
<dbReference type="Proteomes" id="UP000000707">
    <property type="component" value="Unassembled WGS sequence"/>
</dbReference>
<comment type="similarity">
    <text evidence="2">Belongs to the oligopeptide OPT transporter family.</text>
</comment>
<gene>
    <name evidence="10" type="ORF">CANTEDRAFT_91970</name>
</gene>
<evidence type="ECO:0000256" key="8">
    <source>
        <dbReference type="ARBA" id="ARBA00023136"/>
    </source>
</evidence>
<dbReference type="RefSeq" id="XP_006684227.1">
    <property type="nucleotide sequence ID" value="XM_006684164.1"/>
</dbReference>
<dbReference type="eggNOG" id="KOG2262">
    <property type="taxonomic scope" value="Eukaryota"/>
</dbReference>
<organism evidence="11">
    <name type="scientific">Candida tenuis (strain ATCC 10573 / BCRC 21748 / CBS 615 / JCM 9827 / NBRC 10315 / NRRL Y-1498 / VKM Y-70)</name>
    <name type="common">Yeast</name>
    <name type="synonym">Yamadazyma tenuis</name>
    <dbReference type="NCBI Taxonomy" id="590646"/>
    <lineage>
        <taxon>Eukaryota</taxon>
        <taxon>Fungi</taxon>
        <taxon>Dikarya</taxon>
        <taxon>Ascomycota</taxon>
        <taxon>Saccharomycotina</taxon>
        <taxon>Pichiomycetes</taxon>
        <taxon>Debaryomycetaceae</taxon>
        <taxon>Yamadazyma</taxon>
    </lineage>
</organism>
<evidence type="ECO:0000313" key="10">
    <source>
        <dbReference type="EMBL" id="EGV65653.1"/>
    </source>
</evidence>
<evidence type="ECO:0000256" key="6">
    <source>
        <dbReference type="ARBA" id="ARBA00022927"/>
    </source>
</evidence>
<keyword evidence="3" id="KW-0813">Transport</keyword>
<evidence type="ECO:0000256" key="3">
    <source>
        <dbReference type="ARBA" id="ARBA00022448"/>
    </source>
</evidence>
<sequence>MDSKNTDIHPVATISSNIDRMQPEAHQVDLQAVASHPISIGEVGTQLSSDQKFIILRRLGLEGLESLEDLPLSATFMIEKVEQLSEDEAVEILTEALETYDQDSNFPSDVYELIETLVSKAPTSKTAEKLDALFTKGHSVVEETAFSDSDSSLEANKVDLVHVFDLSFQLKLEASLIAYHSPYPEVRAVCESYDDPTLYCETPRVYLLGLIWTAIGSFINTFFHNRQPAIVLSASVVQIFLYPSGILLAAIVPKWKFKIWRYTFDLNPGPWNYKEQMLATIFYSVSGGTPYVVDNINVQKMEMFYNNQWANFGYQILLMLSTNFLGFGFAGIMRRFAVYPTKSIWPTVLPTCALNAALCRPEKKENINGWTISRYYFFLAAFSFSFVYYWLPEYLMQFLSTFNWITWIKPTNQTLAEITGSVGGLGFNPFPTFDWNILDYNAALTWPFYAQVNNYSGSVLAFFCICGVYYSNHLWTGYIPINSNGLFTNKGVSYDVKQIVNSNSLFDKEKYEEIGPPYYSAANLVLYGAFDALYPFAILYECILNHKQMWHSLKGLAGVLKNFRKSTYDGFHDPHTQMMRQYKEVPEWVFTCVLVISLVLAIICVEVYPAETPVWGIFFALAINFVFLIPLTAIYSTTGFQFGLNVLVELIIGYALPGNALALNFIKAFGFNINGQAQNYISDQKMAHYIKIPPRALFRCQVLSVILCSFVSLAVVNFQLNHIENYCSPSQAQRFTCPNSRTFYSASVLWGVIGPKKVFGGLYPILQWCFLIGALLPFPCLAFKKWGPRTVRKYFQPTLIIGGFMNFAPYNLSYFTSGVYLSFAFMYYIKKHYLSWWEKYTYILTAGLSAGVAFSSIIIFFAVQYHDKSISWWGNNVMYAGYDELITSVGRLNATVSAPDGYFGLRKGHYP</sequence>
<feature type="transmembrane region" description="Helical" evidence="9">
    <location>
        <begin position="765"/>
        <end position="783"/>
    </location>
</feature>
<feature type="transmembrane region" description="Helical" evidence="9">
    <location>
        <begin position="312"/>
        <end position="333"/>
    </location>
</feature>
<dbReference type="OrthoDB" id="9986677at2759"/>
<feature type="transmembrane region" description="Helical" evidence="9">
    <location>
        <begin position="524"/>
        <end position="544"/>
    </location>
</feature>
<feature type="transmembrane region" description="Helical" evidence="9">
    <location>
        <begin position="804"/>
        <end position="829"/>
    </location>
</feature>
<name>G3AXM8_CANTC</name>
<keyword evidence="11" id="KW-1185">Reference proteome</keyword>
<feature type="transmembrane region" description="Helical" evidence="9">
    <location>
        <begin position="373"/>
        <end position="391"/>
    </location>
</feature>
<dbReference type="PANTHER" id="PTHR22601">
    <property type="entry name" value="ISP4 LIKE PROTEIN"/>
    <property type="match status" value="1"/>
</dbReference>